<feature type="domain" description="HNH nuclease" evidence="1">
    <location>
        <begin position="6"/>
        <end position="39"/>
    </location>
</feature>
<organism evidence="2 3">
    <name type="scientific">Fusarium piperis</name>
    <dbReference type="NCBI Taxonomy" id="1435070"/>
    <lineage>
        <taxon>Eukaryota</taxon>
        <taxon>Fungi</taxon>
        <taxon>Dikarya</taxon>
        <taxon>Ascomycota</taxon>
        <taxon>Pezizomycotina</taxon>
        <taxon>Sordariomycetes</taxon>
        <taxon>Hypocreomycetidae</taxon>
        <taxon>Hypocreales</taxon>
        <taxon>Nectriaceae</taxon>
        <taxon>Fusarium</taxon>
        <taxon>Fusarium solani species complex</taxon>
    </lineage>
</organism>
<proteinExistence type="predicted"/>
<dbReference type="Pfam" id="PF13391">
    <property type="entry name" value="HNH_2"/>
    <property type="match status" value="1"/>
</dbReference>
<dbReference type="AlphaFoldDB" id="A0A9W8W5E4"/>
<dbReference type="Proteomes" id="UP001140502">
    <property type="component" value="Unassembled WGS sequence"/>
</dbReference>
<protein>
    <recommendedName>
        <fullName evidence="1">HNH nuclease domain-containing protein</fullName>
    </recommendedName>
</protein>
<dbReference type="EMBL" id="JAPEUR010000291">
    <property type="protein sequence ID" value="KAJ4312444.1"/>
    <property type="molecule type" value="Genomic_DNA"/>
</dbReference>
<evidence type="ECO:0000259" key="1">
    <source>
        <dbReference type="Pfam" id="PF13391"/>
    </source>
</evidence>
<accession>A0A9W8W5E4</accession>
<evidence type="ECO:0000313" key="2">
    <source>
        <dbReference type="EMBL" id="KAJ4312444.1"/>
    </source>
</evidence>
<keyword evidence="3" id="KW-1185">Reference proteome</keyword>
<sequence>MFDCGATYLIEGAEIDRPGNALTLTHSLHMLFGDFRVFFTPADQQPQPHKYLIDTFLRAGFIDEVPVTRALYLTEERTIDPPSPRLLAIHRAIAHILHLTAAGGYIDDILRDAEEPAREDGSTELERLVRLGLNGWSRGEVHI</sequence>
<dbReference type="OrthoDB" id="2104739at2759"/>
<evidence type="ECO:0000313" key="3">
    <source>
        <dbReference type="Proteomes" id="UP001140502"/>
    </source>
</evidence>
<comment type="caution">
    <text evidence="2">The sequence shown here is derived from an EMBL/GenBank/DDBJ whole genome shotgun (WGS) entry which is preliminary data.</text>
</comment>
<name>A0A9W8W5E4_9HYPO</name>
<reference evidence="2" key="1">
    <citation type="submission" date="2022-10" db="EMBL/GenBank/DDBJ databases">
        <title>Tapping the CABI collections for fungal endophytes: first genome assemblies for Collariella, Neodidymelliopsis, Ascochyta clinopodiicola, Didymella pomorum, Didymosphaeria variabile, Neocosmospora piperis and Neocucurbitaria cava.</title>
        <authorList>
            <person name="Hill R."/>
        </authorList>
    </citation>
    <scope>NUCLEOTIDE SEQUENCE</scope>
    <source>
        <strain evidence="2">IMI 366586</strain>
    </source>
</reference>
<dbReference type="InterPro" id="IPR003615">
    <property type="entry name" value="HNH_nuc"/>
</dbReference>
<gene>
    <name evidence="2" type="ORF">N0V84_009936</name>
</gene>